<accession>A0A0L9TE82</accession>
<organism evidence="1 2">
    <name type="scientific">Phaseolus angularis</name>
    <name type="common">Azuki bean</name>
    <name type="synonym">Vigna angularis</name>
    <dbReference type="NCBI Taxonomy" id="3914"/>
    <lineage>
        <taxon>Eukaryota</taxon>
        <taxon>Viridiplantae</taxon>
        <taxon>Streptophyta</taxon>
        <taxon>Embryophyta</taxon>
        <taxon>Tracheophyta</taxon>
        <taxon>Spermatophyta</taxon>
        <taxon>Magnoliopsida</taxon>
        <taxon>eudicotyledons</taxon>
        <taxon>Gunneridae</taxon>
        <taxon>Pentapetalae</taxon>
        <taxon>rosids</taxon>
        <taxon>fabids</taxon>
        <taxon>Fabales</taxon>
        <taxon>Fabaceae</taxon>
        <taxon>Papilionoideae</taxon>
        <taxon>50 kb inversion clade</taxon>
        <taxon>NPAAA clade</taxon>
        <taxon>indigoferoid/millettioid clade</taxon>
        <taxon>Phaseoleae</taxon>
        <taxon>Vigna</taxon>
    </lineage>
</organism>
<dbReference type="AlphaFoldDB" id="A0A0L9TE82"/>
<reference evidence="2" key="1">
    <citation type="journal article" date="2015" name="Proc. Natl. Acad. Sci. U.S.A.">
        <title>Genome sequencing of adzuki bean (Vigna angularis) provides insight into high starch and low fat accumulation and domestication.</title>
        <authorList>
            <person name="Yang K."/>
            <person name="Tian Z."/>
            <person name="Chen C."/>
            <person name="Luo L."/>
            <person name="Zhao B."/>
            <person name="Wang Z."/>
            <person name="Yu L."/>
            <person name="Li Y."/>
            <person name="Sun Y."/>
            <person name="Li W."/>
            <person name="Chen Y."/>
            <person name="Li Y."/>
            <person name="Zhang Y."/>
            <person name="Ai D."/>
            <person name="Zhao J."/>
            <person name="Shang C."/>
            <person name="Ma Y."/>
            <person name="Wu B."/>
            <person name="Wang M."/>
            <person name="Gao L."/>
            <person name="Sun D."/>
            <person name="Zhang P."/>
            <person name="Guo F."/>
            <person name="Wang W."/>
            <person name="Li Y."/>
            <person name="Wang J."/>
            <person name="Varshney R.K."/>
            <person name="Wang J."/>
            <person name="Ling H.Q."/>
            <person name="Wan P."/>
        </authorList>
    </citation>
    <scope>NUCLEOTIDE SEQUENCE</scope>
    <source>
        <strain evidence="2">cv. Jingnong 6</strain>
    </source>
</reference>
<evidence type="ECO:0000313" key="1">
    <source>
        <dbReference type="EMBL" id="KOM28853.1"/>
    </source>
</evidence>
<dbReference type="Proteomes" id="UP000053144">
    <property type="component" value="Unassembled WGS sequence"/>
</dbReference>
<name>A0A0L9TE82_PHAAN</name>
<evidence type="ECO:0000313" key="2">
    <source>
        <dbReference type="Proteomes" id="UP000053144"/>
    </source>
</evidence>
<gene>
    <name evidence="1" type="ORF">LR48_Vigan598s001400</name>
</gene>
<dbReference type="EMBL" id="KQ258454">
    <property type="protein sequence ID" value="KOM28853.1"/>
    <property type="molecule type" value="Genomic_DNA"/>
</dbReference>
<dbReference type="Gramene" id="KOM28853">
    <property type="protein sequence ID" value="KOM28853"/>
    <property type="gene ID" value="LR48_Vigan598s001400"/>
</dbReference>
<sequence>MSDMEDENTSKMIELMNETIISHYRASGEEAILLLGMEVEAANLSMVNGVREDSLYFFLIFLDL</sequence>
<proteinExistence type="predicted"/>
<protein>
    <submittedName>
        <fullName evidence="1">Uncharacterized protein</fullName>
    </submittedName>
</protein>